<organism evidence="1 2">
    <name type="scientific">Cordyceps javanica</name>
    <dbReference type="NCBI Taxonomy" id="43265"/>
    <lineage>
        <taxon>Eukaryota</taxon>
        <taxon>Fungi</taxon>
        <taxon>Dikarya</taxon>
        <taxon>Ascomycota</taxon>
        <taxon>Pezizomycotina</taxon>
        <taxon>Sordariomycetes</taxon>
        <taxon>Hypocreomycetidae</taxon>
        <taxon>Hypocreales</taxon>
        <taxon>Cordycipitaceae</taxon>
        <taxon>Cordyceps</taxon>
    </lineage>
</organism>
<accession>A0A545V0F0</accession>
<reference evidence="1 2" key="1">
    <citation type="journal article" date="2019" name="Appl. Microbiol. Biotechnol.">
        <title>Genome sequence of Isaria javanica and comparative genome analysis insights into family S53 peptidase evolution in fungal entomopathogens.</title>
        <authorList>
            <person name="Lin R."/>
            <person name="Zhang X."/>
            <person name="Xin B."/>
            <person name="Zou M."/>
            <person name="Gao Y."/>
            <person name="Qin F."/>
            <person name="Hu Q."/>
            <person name="Xie B."/>
            <person name="Cheng X."/>
        </authorList>
    </citation>
    <scope>NUCLEOTIDE SEQUENCE [LARGE SCALE GENOMIC DNA]</scope>
    <source>
        <strain evidence="1 2">IJ1G</strain>
    </source>
</reference>
<sequence>MYVAYSIYDLRHIDGMFLGTFHAGNGIHAASKLKNPATSKLSRAVNPHGHHLDDGFSRPAVVAGRFSKDRGKTMSLLRNYSGSIHQFASVNNSTTNLPLLQSSKWSASRLV</sequence>
<comment type="caution">
    <text evidence="1">The sequence shown here is derived from an EMBL/GenBank/DDBJ whole genome shotgun (WGS) entry which is preliminary data.</text>
</comment>
<dbReference type="AlphaFoldDB" id="A0A545V0F0"/>
<proteinExistence type="predicted"/>
<gene>
    <name evidence="1" type="ORF">IF1G_06182</name>
</gene>
<evidence type="ECO:0000313" key="2">
    <source>
        <dbReference type="Proteomes" id="UP000315783"/>
    </source>
</evidence>
<evidence type="ECO:0000313" key="1">
    <source>
        <dbReference type="EMBL" id="TQV95195.1"/>
    </source>
</evidence>
<keyword evidence="2" id="KW-1185">Reference proteome</keyword>
<dbReference type="Proteomes" id="UP000315783">
    <property type="component" value="Unassembled WGS sequence"/>
</dbReference>
<dbReference type="EMBL" id="SPUK01000008">
    <property type="protein sequence ID" value="TQV95195.1"/>
    <property type="molecule type" value="Genomic_DNA"/>
</dbReference>
<protein>
    <submittedName>
        <fullName evidence="1">Uncharacterized protein</fullName>
    </submittedName>
</protein>
<name>A0A545V0F0_9HYPO</name>